<dbReference type="SMART" id="SM00825">
    <property type="entry name" value="PKS_KS"/>
    <property type="match status" value="1"/>
</dbReference>
<evidence type="ECO:0000259" key="7">
    <source>
        <dbReference type="PROSITE" id="PS50075"/>
    </source>
</evidence>
<dbReference type="Gene3D" id="3.30.559.10">
    <property type="entry name" value="Chloramphenicol acetyltransferase-like domain"/>
    <property type="match status" value="2"/>
</dbReference>
<keyword evidence="10" id="KW-1185">Reference proteome</keyword>
<dbReference type="Pfam" id="PF00501">
    <property type="entry name" value="AMP-binding"/>
    <property type="match status" value="1"/>
</dbReference>
<keyword evidence="5" id="KW-0012">Acyltransferase</keyword>
<evidence type="ECO:0000256" key="5">
    <source>
        <dbReference type="ARBA" id="ARBA00023315"/>
    </source>
</evidence>
<feature type="region of interest" description="Disordered" evidence="6">
    <location>
        <begin position="781"/>
        <end position="801"/>
    </location>
</feature>
<dbReference type="InterPro" id="IPR029058">
    <property type="entry name" value="AB_hydrolase_fold"/>
</dbReference>
<feature type="region of interest" description="Disordered" evidence="6">
    <location>
        <begin position="1931"/>
        <end position="1967"/>
    </location>
</feature>
<evidence type="ECO:0000256" key="3">
    <source>
        <dbReference type="ARBA" id="ARBA00022553"/>
    </source>
</evidence>
<dbReference type="Gene3D" id="3.40.50.1820">
    <property type="entry name" value="alpha/beta hydrolase"/>
    <property type="match status" value="1"/>
</dbReference>
<dbReference type="SUPFAM" id="SSF56801">
    <property type="entry name" value="Acetyl-CoA synthetase-like"/>
    <property type="match status" value="1"/>
</dbReference>
<feature type="domain" description="Carrier" evidence="7">
    <location>
        <begin position="1855"/>
        <end position="1930"/>
    </location>
</feature>
<reference evidence="9" key="1">
    <citation type="submission" date="2024-05" db="EMBL/GenBank/DDBJ databases">
        <title>30 novel species of actinomycetes from the DSMZ collection.</title>
        <authorList>
            <person name="Nouioui I."/>
        </authorList>
    </citation>
    <scope>NUCLEOTIDE SEQUENCE</scope>
    <source>
        <strain evidence="9">DSM 41529</strain>
    </source>
</reference>
<evidence type="ECO:0000256" key="1">
    <source>
        <dbReference type="ARBA" id="ARBA00001957"/>
    </source>
</evidence>
<sequence>MTAELPETADMPEDAHPAVAVTGMACRFPGADSPAEFWELLRDGVDPHEDVPHEELRRAGLLDRALRDPAYVAARKRFADVSLFDAEYFGMTPAEAAVTDPQQRFLLEAAVHALEDAGLGRAGRAGRTGVYIGLNHSDYLLRNVLDHPEVVETLGWHRVLMGNDRGHTATSLSYRLGLTGPSVAVDCACSSSLAAVHQACRALLDYETDAAIAGGAGIKPADLGYPYTEGGIGSPDGRCRPFSADAQGTAFASGVGLVVLRRLEDALADGDRILAVIRASDMNNDGDRKSGYTAPSPTGQAELIASVHQLAGVTADRISYVEAHGTATALGDPIEVSALTEAFRETTDATGFCAIGSVKSNIGHLDSASGIAGLIKVILALRHRTLPPTLGCERTNPHIDFDNSPFRVNTALRPWTAPGRLLAGVSSFGVGGTNVHVLVEEAPPQPGPSPREPAGSEKPAESEPTLTPLPFTATTPAALDAVEALLRARLATMDPREVPGAAGTLLAGRRAHPLRRALLWHPDREPVTLHGTAGGEDVTDRPVAFALHHREPDHETYRSLLRHQPAFRRTAERLADALPPHHSALMVALGCAAVWAEHGVRPAAVVADRESRAAAAVLSGVLDEQDIAKVLGALAEGQRLERALLAVRARPARIPWYDADGSELCPAGRRPDLADVFSGAPAAPGRRTLPPRVAAVVALAPTPVPARDRSVPGVFEGACLVAAAEDTRPGDEALRAALAQAWVMGLRIDEACVTPPGPRHHVDLPPYPFDRQRHWLDPVRDRDEPRVPAPAEAQAAGSAPDIEGTARRIFAQALGVPEISPEDNLFALGGDSLLATRIISLARGQWSQAVPLGSFLRDPSPGNLARLVRAAAPAPPAAPAPADTGAPDGSGGRVLPATPLQERFLFLSEIEGAAEAYNVPVLADLSGPLDVAALRAALADVVARHESLRGVFRMSEDGPEQVILPDAPVDVPLVDVPDEATLRREIAELLDRRIPLDRAPVLAARIFRTAPDRHVLALAVHHIGADARSTGILLRDLYVGYERRTGGAARTLPPVDGLLAAHVRAEADWLRSPEADRQLRFWQQQLADLPERLELPGDRPHGARRGYAGGKLDFTVPADLARRVRRLAEAERTTPFAVVLSAFLLLLGKVGNRGDFVVGTPVSGRHRPGTEDLIANLVNTLPLRARIDTDGDFRALLRETSGRVMAALDHQDLPFEVLARQLTPGGRLDTAPVFQVLFNMLSLDAGVPPGPPGLRTGPLPFDRATSPYELSLDWWFDRDGAIAGRFVYDTLRFEQATIAGWQETFVHLLDTVTRAPDATLASVAAEPEAVAERTRHALTGPVVAVPERAVHAVFARWAAREPERLAVTDGRLSLTYGRLAGLSAGLAELLGSHGVKPGDTVGIAMERGVPVVAAVLGVLRAGATPVPFDLTHPRRRLATMAQDCGAAVVLCARKEDADFATDAQAVAIDVATLPARDAAAAGDEVDLDTAAYLTYTSGTTGVPKGIEFPHRALANLIHWETAGYTTGRRWLQLASFGFDASFHETFAALCSGGSLHIADEETKHDHDALAAFIADQRVAKAILPVSLLHALAARFEHDASAFASLREIASTGEQLRLSAALVSFLEALGDCRLLNNYGPAETHVVTSYRFSGPPDTWPQHAPIGVPIQNVTLRVLGADGQDLPRGSVGELVIGGVCVATGYLGKPELTGERFLESDGGGRVYRSGDRARLLRSGDVAFLGRGDQQVKIRGFRVELGELEVVLRKDPRIRDVALIVNGPEGDRRIDAYLVAAADSAQVVEQTRIRLREELPAAMVPSSFTLVDRLPVNVNGKVEPARLPAPGGGVGERVEVLDGVLAGDEVLAGVLALFRRVLDRPDLGPEEDFFDAGGHSLLATRLIHAVRDRFGVRLTVPEFYRRGTAWAVTEVVARRGGAADADTEEELPPAPTAPAPLPPGLRRPAGSPSAATQKTFVFDTGQRLDTARLRAAVGAVLDLHPALRLRVGGDGLATVGKPDPAAETVYSLVCPDTVAEQDAPAWLYDRAQAVAIDPRRDPLLRVAVADVPGRHTLLSLTVHLLALDGRGLLRLCQALVDAYRDPGARRRPDDGFLRYLAWRSTLTGGEREAEAAALWRRLLPSTAAGGTVRPPTPDGPVRRQSWVPGETLHQVLRARCTEHRVTPFVLHLTAFAAALSWAQGSERVCPAVPLDGRPGPSLDTSVGGFANVVPLPLNVRATQPLIRTLDAVREVFDQVHSVRTLPYADLAADDPGLTGVDDLPVVFNYARDDEETIRLEGHPLRAVGPDPLMLGQRLHFTVVDSSAAFRALVKYRHGTAEPDDSRLLGLYRHALYALAFEPEATPAVLGRMAQTPVAESDSVMERI</sequence>
<feature type="compositionally biased region" description="Low complexity" evidence="6">
    <location>
        <begin position="789"/>
        <end position="800"/>
    </location>
</feature>
<feature type="compositionally biased region" description="Pro residues" evidence="6">
    <location>
        <begin position="1942"/>
        <end position="1955"/>
    </location>
</feature>
<dbReference type="InterPro" id="IPR000873">
    <property type="entry name" value="AMP-dep_synth/lig_dom"/>
</dbReference>
<dbReference type="PANTHER" id="PTHR45527">
    <property type="entry name" value="NONRIBOSOMAL PEPTIDE SYNTHETASE"/>
    <property type="match status" value="1"/>
</dbReference>
<evidence type="ECO:0000256" key="2">
    <source>
        <dbReference type="ARBA" id="ARBA00022450"/>
    </source>
</evidence>
<comment type="caution">
    <text evidence="9">The sequence shown here is derived from an EMBL/GenBank/DDBJ whole genome shotgun (WGS) entry which is preliminary data.</text>
</comment>
<dbReference type="InterPro" id="IPR016039">
    <property type="entry name" value="Thiolase-like"/>
</dbReference>
<dbReference type="Pfam" id="PF02801">
    <property type="entry name" value="Ketoacyl-synt_C"/>
    <property type="match status" value="1"/>
</dbReference>
<dbReference type="InterPro" id="IPR036736">
    <property type="entry name" value="ACP-like_sf"/>
</dbReference>
<dbReference type="InterPro" id="IPR020806">
    <property type="entry name" value="PKS_PP-bd"/>
</dbReference>
<dbReference type="Pfam" id="PF00550">
    <property type="entry name" value="PP-binding"/>
    <property type="match status" value="2"/>
</dbReference>
<dbReference type="InterPro" id="IPR020841">
    <property type="entry name" value="PKS_Beta-ketoAc_synthase_dom"/>
</dbReference>
<dbReference type="Pfam" id="PF16197">
    <property type="entry name" value="KAsynt_C_assoc"/>
    <property type="match status" value="1"/>
</dbReference>
<dbReference type="Gene3D" id="3.40.50.12780">
    <property type="entry name" value="N-terminal domain of ligase-like"/>
    <property type="match status" value="1"/>
</dbReference>
<dbReference type="InterPro" id="IPR006162">
    <property type="entry name" value="Ppantetheine_attach_site"/>
</dbReference>
<accession>A0ABU2XNP3</accession>
<dbReference type="Gene3D" id="3.30.70.3290">
    <property type="match status" value="1"/>
</dbReference>
<dbReference type="Gene3D" id="3.30.300.30">
    <property type="match status" value="1"/>
</dbReference>
<dbReference type="Pfam" id="PF00109">
    <property type="entry name" value="ketoacyl-synt"/>
    <property type="match status" value="1"/>
</dbReference>
<dbReference type="Gene3D" id="3.40.47.10">
    <property type="match status" value="1"/>
</dbReference>
<evidence type="ECO:0000313" key="9">
    <source>
        <dbReference type="EMBL" id="MDT0547550.1"/>
    </source>
</evidence>
<dbReference type="InterPro" id="IPR045851">
    <property type="entry name" value="AMP-bd_C_sf"/>
</dbReference>
<dbReference type="EMBL" id="JAVRFD010000020">
    <property type="protein sequence ID" value="MDT0547550.1"/>
    <property type="molecule type" value="Genomic_DNA"/>
</dbReference>
<feature type="region of interest" description="Disordered" evidence="6">
    <location>
        <begin position="440"/>
        <end position="470"/>
    </location>
</feature>
<evidence type="ECO:0000256" key="6">
    <source>
        <dbReference type="SAM" id="MobiDB-lite"/>
    </source>
</evidence>
<dbReference type="RefSeq" id="WP_311728070.1">
    <property type="nucleotide sequence ID" value="NZ_JAVRFD010000020.1"/>
</dbReference>
<dbReference type="InterPro" id="IPR010071">
    <property type="entry name" value="AA_adenyl_dom"/>
</dbReference>
<dbReference type="CDD" id="cd00833">
    <property type="entry name" value="PKS"/>
    <property type="match status" value="1"/>
</dbReference>
<dbReference type="InterPro" id="IPR032821">
    <property type="entry name" value="PKS_assoc"/>
</dbReference>
<evidence type="ECO:0000256" key="4">
    <source>
        <dbReference type="ARBA" id="ARBA00022679"/>
    </source>
</evidence>
<feature type="domain" description="Carrier" evidence="7">
    <location>
        <begin position="797"/>
        <end position="872"/>
    </location>
</feature>
<protein>
    <submittedName>
        <fullName evidence="9">Amino acid adenylation domain-containing protein</fullName>
    </submittedName>
</protein>
<keyword evidence="3" id="KW-0597">Phosphoprotein</keyword>
<evidence type="ECO:0000259" key="8">
    <source>
        <dbReference type="PROSITE" id="PS52004"/>
    </source>
</evidence>
<dbReference type="Gene3D" id="1.10.1240.100">
    <property type="match status" value="1"/>
</dbReference>
<dbReference type="InterPro" id="IPR001242">
    <property type="entry name" value="Condensation_dom"/>
</dbReference>
<dbReference type="InterPro" id="IPR020845">
    <property type="entry name" value="AMP-binding_CS"/>
</dbReference>
<organism evidence="9 10">
    <name type="scientific">Streptomyces lonegramiae</name>
    <dbReference type="NCBI Taxonomy" id="3075524"/>
    <lineage>
        <taxon>Bacteria</taxon>
        <taxon>Bacillati</taxon>
        <taxon>Actinomycetota</taxon>
        <taxon>Actinomycetes</taxon>
        <taxon>Kitasatosporales</taxon>
        <taxon>Streptomycetaceae</taxon>
        <taxon>Streptomyces</taxon>
    </lineage>
</organism>
<name>A0ABU2XNP3_9ACTN</name>
<dbReference type="Gene3D" id="3.30.559.30">
    <property type="entry name" value="Nonribosomal peptide synthetase, condensation domain"/>
    <property type="match status" value="2"/>
</dbReference>
<gene>
    <name evidence="9" type="ORF">RND15_33340</name>
</gene>
<feature type="domain" description="Ketosynthase family 3 (KS3)" evidence="8">
    <location>
        <begin position="16"/>
        <end position="441"/>
    </location>
</feature>
<dbReference type="PANTHER" id="PTHR45527:SF1">
    <property type="entry name" value="FATTY ACID SYNTHASE"/>
    <property type="match status" value="1"/>
</dbReference>
<dbReference type="InterPro" id="IPR023213">
    <property type="entry name" value="CAT-like_dom_sf"/>
</dbReference>
<dbReference type="CDD" id="cd19531">
    <property type="entry name" value="LCL_NRPS-like"/>
    <property type="match status" value="1"/>
</dbReference>
<dbReference type="InterPro" id="IPR009081">
    <property type="entry name" value="PP-bd_ACP"/>
</dbReference>
<keyword evidence="2" id="KW-0596">Phosphopantetheine</keyword>
<dbReference type="InterPro" id="IPR042099">
    <property type="entry name" value="ANL_N_sf"/>
</dbReference>
<dbReference type="NCBIfam" id="TIGR01733">
    <property type="entry name" value="AA-adenyl-dom"/>
    <property type="match status" value="1"/>
</dbReference>
<dbReference type="PROSITE" id="PS00012">
    <property type="entry name" value="PHOSPHOPANTETHEINE"/>
    <property type="match status" value="2"/>
</dbReference>
<dbReference type="InterPro" id="IPR014030">
    <property type="entry name" value="Ketoacyl_synth_N"/>
</dbReference>
<dbReference type="Proteomes" id="UP001180754">
    <property type="component" value="Unassembled WGS sequence"/>
</dbReference>
<dbReference type="SMART" id="SM00823">
    <property type="entry name" value="PKS_PP"/>
    <property type="match status" value="2"/>
</dbReference>
<dbReference type="SUPFAM" id="SSF53901">
    <property type="entry name" value="Thiolase-like"/>
    <property type="match status" value="1"/>
</dbReference>
<dbReference type="CDD" id="cd05930">
    <property type="entry name" value="A_NRPS"/>
    <property type="match status" value="1"/>
</dbReference>
<feature type="region of interest" description="Disordered" evidence="6">
    <location>
        <begin position="871"/>
        <end position="894"/>
    </location>
</feature>
<evidence type="ECO:0000313" key="10">
    <source>
        <dbReference type="Proteomes" id="UP001180754"/>
    </source>
</evidence>
<dbReference type="PROSITE" id="PS52004">
    <property type="entry name" value="KS3_2"/>
    <property type="match status" value="1"/>
</dbReference>
<proteinExistence type="predicted"/>
<dbReference type="PROSITE" id="PS00455">
    <property type="entry name" value="AMP_BINDING"/>
    <property type="match status" value="1"/>
</dbReference>
<keyword evidence="4" id="KW-0808">Transferase</keyword>
<dbReference type="Gene3D" id="1.10.1200.10">
    <property type="entry name" value="ACP-like"/>
    <property type="match status" value="1"/>
</dbReference>
<dbReference type="InterPro" id="IPR018201">
    <property type="entry name" value="Ketoacyl_synth_AS"/>
</dbReference>
<dbReference type="InterPro" id="IPR014031">
    <property type="entry name" value="Ketoacyl_synth_C"/>
</dbReference>
<dbReference type="SUPFAM" id="SSF52777">
    <property type="entry name" value="CoA-dependent acyltransferases"/>
    <property type="match status" value="4"/>
</dbReference>
<comment type="cofactor">
    <cofactor evidence="1">
        <name>pantetheine 4'-phosphate</name>
        <dbReference type="ChEBI" id="CHEBI:47942"/>
    </cofactor>
</comment>
<dbReference type="Pfam" id="PF00668">
    <property type="entry name" value="Condensation"/>
    <property type="match status" value="2"/>
</dbReference>
<dbReference type="SUPFAM" id="SSF47336">
    <property type="entry name" value="ACP-like"/>
    <property type="match status" value="2"/>
</dbReference>
<dbReference type="PROSITE" id="PS50075">
    <property type="entry name" value="CARRIER"/>
    <property type="match status" value="2"/>
</dbReference>
<dbReference type="PROSITE" id="PS00606">
    <property type="entry name" value="KS3_1"/>
    <property type="match status" value="1"/>
</dbReference>